<dbReference type="GO" id="GO:0007220">
    <property type="term" value="P:Notch receptor processing"/>
    <property type="evidence" value="ECO:0007669"/>
    <property type="project" value="TreeGrafter"/>
</dbReference>
<dbReference type="Proteomes" id="UP000681722">
    <property type="component" value="Unassembled WGS sequence"/>
</dbReference>
<comment type="caution">
    <text evidence="12">The sequence shown here is derived from an EMBL/GenBank/DDBJ whole genome shotgun (WGS) entry which is preliminary data.</text>
</comment>
<keyword evidence="6" id="KW-0914">Notch signaling pathway</keyword>
<evidence type="ECO:0000256" key="1">
    <source>
        <dbReference type="ARBA" id="ARBA00004479"/>
    </source>
</evidence>
<dbReference type="PANTHER" id="PTHR21092">
    <property type="entry name" value="NICASTRIN"/>
    <property type="match status" value="1"/>
</dbReference>
<dbReference type="EMBL" id="CAJNOQ010000004">
    <property type="protein sequence ID" value="CAF0737296.1"/>
    <property type="molecule type" value="Genomic_DNA"/>
</dbReference>
<evidence type="ECO:0000256" key="10">
    <source>
        <dbReference type="SAM" id="Phobius"/>
    </source>
</evidence>
<gene>
    <name evidence="12" type="ORF">GPM918_LOCUS54</name>
    <name evidence="13" type="ORF">SRO942_LOCUS55</name>
</gene>
<dbReference type="InterPro" id="IPR008710">
    <property type="entry name" value="Nicastrin"/>
</dbReference>
<accession>A0A813NL54</accession>
<evidence type="ECO:0000313" key="12">
    <source>
        <dbReference type="EMBL" id="CAF0737296.1"/>
    </source>
</evidence>
<evidence type="ECO:0000256" key="8">
    <source>
        <dbReference type="ARBA" id="ARBA00023136"/>
    </source>
</evidence>
<keyword evidence="8 10" id="KW-0472">Membrane</keyword>
<evidence type="ECO:0000256" key="6">
    <source>
        <dbReference type="ARBA" id="ARBA00022976"/>
    </source>
</evidence>
<dbReference type="Proteomes" id="UP000663829">
    <property type="component" value="Unassembled WGS sequence"/>
</dbReference>
<evidence type="ECO:0000256" key="3">
    <source>
        <dbReference type="ARBA" id="ARBA00015303"/>
    </source>
</evidence>
<dbReference type="SUPFAM" id="SSF53187">
    <property type="entry name" value="Zn-dependent exopeptidases"/>
    <property type="match status" value="1"/>
</dbReference>
<feature type="transmembrane region" description="Helical" evidence="10">
    <location>
        <begin position="604"/>
        <end position="632"/>
    </location>
</feature>
<dbReference type="AlphaFoldDB" id="A0A813NL54"/>
<dbReference type="GO" id="GO:0007219">
    <property type="term" value="P:Notch signaling pathway"/>
    <property type="evidence" value="ECO:0007669"/>
    <property type="project" value="UniProtKB-KW"/>
</dbReference>
<comment type="subcellular location">
    <subcellularLocation>
        <location evidence="1">Membrane</location>
        <topology evidence="1">Single-pass type I membrane protein</topology>
    </subcellularLocation>
</comment>
<comment type="similarity">
    <text evidence="2">Belongs to the nicastrin family.</text>
</comment>
<evidence type="ECO:0000256" key="2">
    <source>
        <dbReference type="ARBA" id="ARBA00007717"/>
    </source>
</evidence>
<dbReference type="EMBL" id="CAJOBC010000004">
    <property type="protein sequence ID" value="CAF3515284.1"/>
    <property type="molecule type" value="Genomic_DNA"/>
</dbReference>
<organism evidence="12 14">
    <name type="scientific">Didymodactylos carnosus</name>
    <dbReference type="NCBI Taxonomy" id="1234261"/>
    <lineage>
        <taxon>Eukaryota</taxon>
        <taxon>Metazoa</taxon>
        <taxon>Spiralia</taxon>
        <taxon>Gnathifera</taxon>
        <taxon>Rotifera</taxon>
        <taxon>Eurotatoria</taxon>
        <taxon>Bdelloidea</taxon>
        <taxon>Philodinida</taxon>
        <taxon>Philodinidae</taxon>
        <taxon>Didymodactylos</taxon>
    </lineage>
</organism>
<dbReference type="Gene3D" id="3.40.630.10">
    <property type="entry name" value="Zn peptidases"/>
    <property type="match status" value="1"/>
</dbReference>
<keyword evidence="4 10" id="KW-0812">Transmembrane</keyword>
<evidence type="ECO:0000313" key="14">
    <source>
        <dbReference type="Proteomes" id="UP000663829"/>
    </source>
</evidence>
<keyword evidence="5" id="KW-0732">Signal</keyword>
<name>A0A813NL54_9BILA</name>
<proteinExistence type="inferred from homology"/>
<keyword evidence="14" id="KW-1185">Reference proteome</keyword>
<dbReference type="GO" id="GO:0005886">
    <property type="term" value="C:plasma membrane"/>
    <property type="evidence" value="ECO:0007669"/>
    <property type="project" value="TreeGrafter"/>
</dbReference>
<dbReference type="GO" id="GO:0016485">
    <property type="term" value="P:protein processing"/>
    <property type="evidence" value="ECO:0007669"/>
    <property type="project" value="InterPro"/>
</dbReference>
<dbReference type="Pfam" id="PF18266">
    <property type="entry name" value="Ncstrn_small"/>
    <property type="match status" value="1"/>
</dbReference>
<keyword evidence="9" id="KW-0325">Glycoprotein</keyword>
<evidence type="ECO:0000256" key="5">
    <source>
        <dbReference type="ARBA" id="ARBA00022729"/>
    </source>
</evidence>
<reference evidence="12" key="1">
    <citation type="submission" date="2021-02" db="EMBL/GenBank/DDBJ databases">
        <authorList>
            <person name="Nowell W R."/>
        </authorList>
    </citation>
    <scope>NUCLEOTIDE SEQUENCE</scope>
</reference>
<evidence type="ECO:0000313" key="13">
    <source>
        <dbReference type="EMBL" id="CAF3515284.1"/>
    </source>
</evidence>
<dbReference type="InterPro" id="IPR041084">
    <property type="entry name" value="Ncstrn_small"/>
</dbReference>
<evidence type="ECO:0000259" key="11">
    <source>
        <dbReference type="Pfam" id="PF18266"/>
    </source>
</evidence>
<dbReference type="PANTHER" id="PTHR21092:SF0">
    <property type="entry name" value="NICASTRIN"/>
    <property type="match status" value="1"/>
</dbReference>
<evidence type="ECO:0000256" key="9">
    <source>
        <dbReference type="ARBA" id="ARBA00023180"/>
    </source>
</evidence>
<feature type="domain" description="Nicastrin small lobe" evidence="11">
    <location>
        <begin position="10"/>
        <end position="175"/>
    </location>
</feature>
<dbReference type="Pfam" id="PF05450">
    <property type="entry name" value="Nicastrin"/>
    <property type="match status" value="1"/>
</dbReference>
<evidence type="ECO:0000256" key="7">
    <source>
        <dbReference type="ARBA" id="ARBA00022989"/>
    </source>
</evidence>
<keyword evidence="7 10" id="KW-1133">Transmembrane helix</keyword>
<dbReference type="OrthoDB" id="755951at2759"/>
<evidence type="ECO:0000256" key="4">
    <source>
        <dbReference type="ARBA" id="ARBA00022692"/>
    </source>
</evidence>
<protein>
    <recommendedName>
        <fullName evidence="3">Nicastrin</fullName>
    </recommendedName>
</protein>
<sequence length="642" mass="73827">MYMTTTFKFCIKYLDTERTMGCYSDPNGNRGTLIEVLIKSDGEYLISNKKYQPYIVLIPPEKQLLEYFVFNVTSSIVNGILIDGTFNVSSDKHFTEDSTCPQTADAHRKNSVKDCVIRRNEFGFDFRGIAINRPLFWLTNHTALETIRQSIKQYNDFNKTKVDPRVKAHMKSTMYGAKNAKVCEMLYKPYLIKCRTYDDTILWATLLPVKANKPSERLSRSVLMFITKTDFYSAFQTSNGIGAQTTISSVIVLLGLAWQLRAMKMNQLLKDIQRDIALVFLRGESWNLYGSSKLAERLEKNIFPYKFNSKLNKDQFAPIELKHIDLIINLDQIGLNSTTYALYEDPLEHPFIAKIKGILSQKVSDLTVMSSFKNLSVNTVLLTNYYLKMNKYYNSYLDNFEHVKSIDYSMIINQILSLTKAICDYWNLTTCDKLMTNSTSNLLEESIHSLFECFLKQNCTLLLSNVTSPFNSSIIDQFHVIKVPLTEWQKNISFLQLFSVLSKEVTEMKAYKNKLFFIMNFIHDILVNFLGDKQQTTKEICEELPVFIKRSFISTTSTCLSYLVDMFDILYENIKSIDNRTIAVSAFEEPEFFLYLTVADKQEVITLVCGILLTITGILLSFFSIDLIPVILSKSHDVSSTS</sequence>